<comment type="caution">
    <text evidence="2">The sequence shown here is derived from an EMBL/GenBank/DDBJ whole genome shotgun (WGS) entry which is preliminary data.</text>
</comment>
<evidence type="ECO:0000313" key="2">
    <source>
        <dbReference type="EMBL" id="GGJ27398.1"/>
    </source>
</evidence>
<dbReference type="Pfam" id="PF01636">
    <property type="entry name" value="APH"/>
    <property type="match status" value="1"/>
</dbReference>
<gene>
    <name evidence="2" type="ORF">GCM10008938_11860</name>
</gene>
<feature type="domain" description="Aminoglycoside phosphotransferase" evidence="1">
    <location>
        <begin position="185"/>
        <end position="369"/>
    </location>
</feature>
<organism evidence="2 3">
    <name type="scientific">Deinococcus roseus</name>
    <dbReference type="NCBI Taxonomy" id="392414"/>
    <lineage>
        <taxon>Bacteria</taxon>
        <taxon>Thermotogati</taxon>
        <taxon>Deinococcota</taxon>
        <taxon>Deinococci</taxon>
        <taxon>Deinococcales</taxon>
        <taxon>Deinococcaceae</taxon>
        <taxon>Deinococcus</taxon>
    </lineage>
</organism>
<proteinExistence type="predicted"/>
<dbReference type="SUPFAM" id="SSF56112">
    <property type="entry name" value="Protein kinase-like (PK-like)"/>
    <property type="match status" value="1"/>
</dbReference>
<dbReference type="EMBL" id="BMOD01000003">
    <property type="protein sequence ID" value="GGJ27398.1"/>
    <property type="molecule type" value="Genomic_DNA"/>
</dbReference>
<dbReference type="InterPro" id="IPR011009">
    <property type="entry name" value="Kinase-like_dom_sf"/>
</dbReference>
<protein>
    <recommendedName>
        <fullName evidence="1">Aminoglycoside phosphotransferase domain-containing protein</fullName>
    </recommendedName>
</protein>
<keyword evidence="3" id="KW-1185">Reference proteome</keyword>
<reference evidence="3" key="1">
    <citation type="journal article" date="2019" name="Int. J. Syst. Evol. Microbiol.">
        <title>The Global Catalogue of Microorganisms (GCM) 10K type strain sequencing project: providing services to taxonomists for standard genome sequencing and annotation.</title>
        <authorList>
            <consortium name="The Broad Institute Genomics Platform"/>
            <consortium name="The Broad Institute Genome Sequencing Center for Infectious Disease"/>
            <person name="Wu L."/>
            <person name="Ma J."/>
        </authorList>
    </citation>
    <scope>NUCLEOTIDE SEQUENCE [LARGE SCALE GENOMIC DNA]</scope>
    <source>
        <strain evidence="3">JCM 14370</strain>
    </source>
</reference>
<sequence>MSTTEPAAPAETQWHFHARILLLHPTENHVLLHHEALPAIDHTESLYMGNKVAGLLEAYSDLVFLQRLSIVKDKVSESEGHVHYVFALVKRTADLPKGCRWADPSALSEDVQEFALQALNPSPRLPWRSRGWLDQAISWADQALQKQGLERTGQPEMVKAWEISVLYKLPIQGGTVFLKAVPDYFEREGPLTRWLSGLHPGAAPEVLALDPEQNIFLLKGAGHEKVGPEKAQTAVQLLATLQRKTESRTGELLQLGCLDRGCQALKQHVQDLLVDDGALGAGDLLTPEEQIRLKNTLPVLHQMLDDLDSSPIPSTLVHGDVHLGNVVSEGDTLTFLDWSDGSVSHPFIDMNSRYLLDSENPDELQQLTDSYLQAWTDVLPLEDLRELHKKAVLAGELHRAVSYHRYIIPGVGGKSDWDDAYIWHLKNVLNVLER</sequence>
<name>A0ABQ2CYP1_9DEIO</name>
<accession>A0ABQ2CYP1</accession>
<evidence type="ECO:0000259" key="1">
    <source>
        <dbReference type="Pfam" id="PF01636"/>
    </source>
</evidence>
<dbReference type="InterPro" id="IPR002575">
    <property type="entry name" value="Aminoglycoside_PTrfase"/>
</dbReference>
<dbReference type="Proteomes" id="UP000632222">
    <property type="component" value="Unassembled WGS sequence"/>
</dbReference>
<dbReference type="Gene3D" id="3.90.1200.10">
    <property type="match status" value="1"/>
</dbReference>
<dbReference type="RefSeq" id="WP_189001339.1">
    <property type="nucleotide sequence ID" value="NZ_BMOD01000003.1"/>
</dbReference>
<evidence type="ECO:0000313" key="3">
    <source>
        <dbReference type="Proteomes" id="UP000632222"/>
    </source>
</evidence>